<dbReference type="CDD" id="cd05325">
    <property type="entry name" value="carb_red_sniffer_like_SDR_c"/>
    <property type="match status" value="1"/>
</dbReference>
<dbReference type="InParanoid" id="K3WS08"/>
<evidence type="ECO:0000313" key="3">
    <source>
        <dbReference type="Proteomes" id="UP000019132"/>
    </source>
</evidence>
<evidence type="ECO:0008006" key="4">
    <source>
        <dbReference type="Google" id="ProtNLM"/>
    </source>
</evidence>
<dbReference type="VEuPathDB" id="FungiDB:PYU1_G007736"/>
<dbReference type="HOGENOM" id="CLU_010194_9_1_1"/>
<dbReference type="eggNOG" id="KOG1611">
    <property type="taxonomic scope" value="Eukaryota"/>
</dbReference>
<dbReference type="InterPro" id="IPR036291">
    <property type="entry name" value="NAD(P)-bd_dom_sf"/>
</dbReference>
<reference evidence="3" key="2">
    <citation type="submission" date="2010-04" db="EMBL/GenBank/DDBJ databases">
        <authorList>
            <person name="Buell R."/>
            <person name="Hamilton J."/>
            <person name="Hostetler J."/>
        </authorList>
    </citation>
    <scope>NUCLEOTIDE SEQUENCE [LARGE SCALE GENOMIC DNA]</scope>
    <source>
        <strain evidence="3">DAOM:BR144</strain>
    </source>
</reference>
<dbReference type="AlphaFoldDB" id="K3WS08"/>
<dbReference type="PRINTS" id="PR00081">
    <property type="entry name" value="GDHRDH"/>
</dbReference>
<dbReference type="SUPFAM" id="SSF51735">
    <property type="entry name" value="NAD(P)-binding Rossmann-fold domains"/>
    <property type="match status" value="1"/>
</dbReference>
<dbReference type="PRINTS" id="PR00080">
    <property type="entry name" value="SDRFAMILY"/>
</dbReference>
<dbReference type="PANTHER" id="PTHR45458:SF1">
    <property type="entry name" value="SHORT CHAIN DEHYDROGENASE"/>
    <property type="match status" value="1"/>
</dbReference>
<dbReference type="PANTHER" id="PTHR45458">
    <property type="entry name" value="SHORT-CHAIN DEHYDROGENASE/REDUCTASE SDR"/>
    <property type="match status" value="1"/>
</dbReference>
<dbReference type="Gene3D" id="3.40.50.720">
    <property type="entry name" value="NAD(P)-binding Rossmann-like Domain"/>
    <property type="match status" value="1"/>
</dbReference>
<dbReference type="GO" id="GO:0016616">
    <property type="term" value="F:oxidoreductase activity, acting on the CH-OH group of donors, NAD or NADP as acceptor"/>
    <property type="evidence" value="ECO:0007669"/>
    <property type="project" value="TreeGrafter"/>
</dbReference>
<dbReference type="Proteomes" id="UP000019132">
    <property type="component" value="Unassembled WGS sequence"/>
</dbReference>
<reference evidence="3" key="1">
    <citation type="journal article" date="2010" name="Genome Biol.">
        <title>Genome sequence of the necrotrophic plant pathogen Pythium ultimum reveals original pathogenicity mechanisms and effector repertoire.</title>
        <authorList>
            <person name="Levesque C.A."/>
            <person name="Brouwer H."/>
            <person name="Cano L."/>
            <person name="Hamilton J.P."/>
            <person name="Holt C."/>
            <person name="Huitema E."/>
            <person name="Raffaele S."/>
            <person name="Robideau G.P."/>
            <person name="Thines M."/>
            <person name="Win J."/>
            <person name="Zerillo M.M."/>
            <person name="Beakes G.W."/>
            <person name="Boore J.L."/>
            <person name="Busam D."/>
            <person name="Dumas B."/>
            <person name="Ferriera S."/>
            <person name="Fuerstenberg S.I."/>
            <person name="Gachon C.M."/>
            <person name="Gaulin E."/>
            <person name="Govers F."/>
            <person name="Grenville-Briggs L."/>
            <person name="Horner N."/>
            <person name="Hostetler J."/>
            <person name="Jiang R.H."/>
            <person name="Johnson J."/>
            <person name="Krajaejun T."/>
            <person name="Lin H."/>
            <person name="Meijer H.J."/>
            <person name="Moore B."/>
            <person name="Morris P."/>
            <person name="Phuntmart V."/>
            <person name="Puiu D."/>
            <person name="Shetty J."/>
            <person name="Stajich J.E."/>
            <person name="Tripathy S."/>
            <person name="Wawra S."/>
            <person name="van West P."/>
            <person name="Whitty B.R."/>
            <person name="Coutinho P.M."/>
            <person name="Henrissat B."/>
            <person name="Martin F."/>
            <person name="Thomas P.D."/>
            <person name="Tyler B.M."/>
            <person name="De Vries R.P."/>
            <person name="Kamoun S."/>
            <person name="Yandell M."/>
            <person name="Tisserat N."/>
            <person name="Buell C.R."/>
        </authorList>
    </citation>
    <scope>NUCLEOTIDE SEQUENCE</scope>
    <source>
        <strain evidence="3">DAOM:BR144</strain>
    </source>
</reference>
<dbReference type="InterPro" id="IPR052184">
    <property type="entry name" value="SDR_enzymes"/>
</dbReference>
<evidence type="ECO:0000256" key="1">
    <source>
        <dbReference type="RuleBase" id="RU000363"/>
    </source>
</evidence>
<proteinExistence type="inferred from homology"/>
<keyword evidence="3" id="KW-1185">Reference proteome</keyword>
<dbReference type="EnsemblProtists" id="PYU1_T007752">
    <property type="protein sequence ID" value="PYU1_T007752"/>
    <property type="gene ID" value="PYU1_G007736"/>
</dbReference>
<accession>K3WS08</accession>
<sequence>MVMARPKKTVLITGATRGIGLKFVEHYLNLGWNVIGTARDLSKADELKSLAPYRIVQLDTGDEDSILNAAKELEGEAIDLLLNNAGVADGGNKDITTKRDLLRQFEVNAVGPFLVTRTFLPHLKAAVAKNGGAFVAQLTSYLGSITHSTEDYFIFKAGDVIGYRASKAALNMITSSLAVDLKDDQIGVFLLDPGFVATDMTVQMGIITTDASVSGLVSVIDKFTLADTGKALDYTGKIVPW</sequence>
<evidence type="ECO:0000313" key="2">
    <source>
        <dbReference type="EnsemblProtists" id="PYU1_T007752"/>
    </source>
</evidence>
<organism evidence="2 3">
    <name type="scientific">Globisporangium ultimum (strain ATCC 200006 / CBS 805.95 / DAOM BR144)</name>
    <name type="common">Pythium ultimum</name>
    <dbReference type="NCBI Taxonomy" id="431595"/>
    <lineage>
        <taxon>Eukaryota</taxon>
        <taxon>Sar</taxon>
        <taxon>Stramenopiles</taxon>
        <taxon>Oomycota</taxon>
        <taxon>Peronosporomycetes</taxon>
        <taxon>Pythiales</taxon>
        <taxon>Pythiaceae</taxon>
        <taxon>Globisporangium</taxon>
    </lineage>
</organism>
<dbReference type="InterPro" id="IPR002347">
    <property type="entry name" value="SDR_fam"/>
</dbReference>
<dbReference type="Pfam" id="PF00106">
    <property type="entry name" value="adh_short"/>
    <property type="match status" value="1"/>
</dbReference>
<name>K3WS08_GLOUD</name>
<reference evidence="2" key="3">
    <citation type="submission" date="2015-02" db="UniProtKB">
        <authorList>
            <consortium name="EnsemblProtists"/>
        </authorList>
    </citation>
    <scope>IDENTIFICATION</scope>
    <source>
        <strain evidence="2">DAOM BR144</strain>
    </source>
</reference>
<dbReference type="EMBL" id="GL376617">
    <property type="status" value="NOT_ANNOTATED_CDS"/>
    <property type="molecule type" value="Genomic_DNA"/>
</dbReference>
<comment type="similarity">
    <text evidence="1">Belongs to the short-chain dehydrogenases/reductases (SDR) family.</text>
</comment>
<protein>
    <recommendedName>
        <fullName evidence="4">Short-chain dehydrogenase</fullName>
    </recommendedName>
</protein>
<dbReference type="OMA" id="EHYTKAG"/>